<sequence length="210" mass="23069">MDNLIKIFNAGGFVMYPLLLGSILVIALAIERLNFWIKIGRRQTPMIRTILDLYQNRSPLVFDKLERERDLPIARIFMAGIGLKDATPDEFRLALESESHAEIPILRRFISVFDAIIGLAPLLGLLGTVTGLIASFDSLKIGQSVGAGSNNVVGGISEALISTATGVIVAVIASLCANLFRALYQRQLSQIQESTGQLELIHRRNWQQPG</sequence>
<keyword evidence="2 8" id="KW-0813">Transport</keyword>
<dbReference type="PATRIC" id="fig|1173020.3.peg.2591"/>
<dbReference type="STRING" id="1173020.Cha6605_2278"/>
<dbReference type="Proteomes" id="UP000010366">
    <property type="component" value="Chromosome"/>
</dbReference>
<dbReference type="AlphaFoldDB" id="K9UG22"/>
<evidence type="ECO:0000256" key="4">
    <source>
        <dbReference type="ARBA" id="ARBA00022692"/>
    </source>
</evidence>
<comment type="subcellular location">
    <subcellularLocation>
        <location evidence="1">Cell membrane</location>
        <topology evidence="1">Multi-pass membrane protein</topology>
    </subcellularLocation>
    <subcellularLocation>
        <location evidence="8">Membrane</location>
        <topology evidence="8">Multi-pass membrane protein</topology>
    </subcellularLocation>
</comment>
<keyword evidence="5 8" id="KW-0653">Protein transport</keyword>
<feature type="domain" description="MotA/TolQ/ExbB proton channel" evidence="10">
    <location>
        <begin position="70"/>
        <end position="192"/>
    </location>
</feature>
<dbReference type="Pfam" id="PF01618">
    <property type="entry name" value="MotA_ExbB"/>
    <property type="match status" value="1"/>
</dbReference>
<dbReference type="GO" id="GO:0017038">
    <property type="term" value="P:protein import"/>
    <property type="evidence" value="ECO:0007669"/>
    <property type="project" value="TreeGrafter"/>
</dbReference>
<dbReference type="GO" id="GO:0005886">
    <property type="term" value="C:plasma membrane"/>
    <property type="evidence" value="ECO:0007669"/>
    <property type="project" value="UniProtKB-SubCell"/>
</dbReference>
<protein>
    <submittedName>
        <fullName evidence="11">Biopolymer transport protein</fullName>
    </submittedName>
</protein>
<gene>
    <name evidence="11" type="ORF">Cha6605_2278</name>
</gene>
<keyword evidence="6 9" id="KW-1133">Transmembrane helix</keyword>
<evidence type="ECO:0000256" key="5">
    <source>
        <dbReference type="ARBA" id="ARBA00022927"/>
    </source>
</evidence>
<feature type="transmembrane region" description="Helical" evidence="9">
    <location>
        <begin position="156"/>
        <end position="180"/>
    </location>
</feature>
<evidence type="ECO:0000256" key="2">
    <source>
        <dbReference type="ARBA" id="ARBA00022448"/>
    </source>
</evidence>
<keyword evidence="3" id="KW-1003">Cell membrane</keyword>
<dbReference type="HOGENOM" id="CLU_053325_3_0_3"/>
<dbReference type="RefSeq" id="WP_015159506.1">
    <property type="nucleotide sequence ID" value="NC_019697.1"/>
</dbReference>
<dbReference type="EMBL" id="CP003600">
    <property type="protein sequence ID" value="AFY93356.1"/>
    <property type="molecule type" value="Genomic_DNA"/>
</dbReference>
<feature type="transmembrane region" description="Helical" evidence="9">
    <location>
        <begin position="112"/>
        <end position="136"/>
    </location>
</feature>
<evidence type="ECO:0000313" key="11">
    <source>
        <dbReference type="EMBL" id="AFY93356.1"/>
    </source>
</evidence>
<evidence type="ECO:0000313" key="12">
    <source>
        <dbReference type="Proteomes" id="UP000010366"/>
    </source>
</evidence>
<proteinExistence type="inferred from homology"/>
<dbReference type="InterPro" id="IPR050790">
    <property type="entry name" value="ExbB/TolQ_transport"/>
</dbReference>
<keyword evidence="12" id="KW-1185">Reference proteome</keyword>
<accession>K9UG22</accession>
<evidence type="ECO:0000259" key="10">
    <source>
        <dbReference type="Pfam" id="PF01618"/>
    </source>
</evidence>
<keyword evidence="4 9" id="KW-0812">Transmembrane</keyword>
<evidence type="ECO:0000256" key="6">
    <source>
        <dbReference type="ARBA" id="ARBA00022989"/>
    </source>
</evidence>
<evidence type="ECO:0000256" key="9">
    <source>
        <dbReference type="SAM" id="Phobius"/>
    </source>
</evidence>
<evidence type="ECO:0000256" key="8">
    <source>
        <dbReference type="RuleBase" id="RU004057"/>
    </source>
</evidence>
<evidence type="ECO:0000256" key="7">
    <source>
        <dbReference type="ARBA" id="ARBA00023136"/>
    </source>
</evidence>
<keyword evidence="7 9" id="KW-0472">Membrane</keyword>
<organism evidence="11 12">
    <name type="scientific">Chamaesiphon minutus (strain ATCC 27169 / PCC 6605)</name>
    <dbReference type="NCBI Taxonomy" id="1173020"/>
    <lineage>
        <taxon>Bacteria</taxon>
        <taxon>Bacillati</taxon>
        <taxon>Cyanobacteriota</taxon>
        <taxon>Cyanophyceae</taxon>
        <taxon>Gomontiellales</taxon>
        <taxon>Chamaesiphonaceae</taxon>
        <taxon>Chamaesiphon</taxon>
    </lineage>
</organism>
<dbReference type="OrthoDB" id="9785627at2"/>
<dbReference type="eggNOG" id="COG0811">
    <property type="taxonomic scope" value="Bacteria"/>
</dbReference>
<feature type="transmembrane region" description="Helical" evidence="9">
    <location>
        <begin position="13"/>
        <end position="33"/>
    </location>
</feature>
<comment type="similarity">
    <text evidence="8">Belongs to the exbB/tolQ family.</text>
</comment>
<reference evidence="11 12" key="1">
    <citation type="submission" date="2012-05" db="EMBL/GenBank/DDBJ databases">
        <title>Finished chromosome of genome of Chamaesiphon sp. PCC 6605.</title>
        <authorList>
            <consortium name="US DOE Joint Genome Institute"/>
            <person name="Gugger M."/>
            <person name="Coursin T."/>
            <person name="Rippka R."/>
            <person name="Tandeau De Marsac N."/>
            <person name="Huntemann M."/>
            <person name="Wei C.-L."/>
            <person name="Han J."/>
            <person name="Detter J.C."/>
            <person name="Han C."/>
            <person name="Tapia R."/>
            <person name="Chen A."/>
            <person name="Kyrpides N."/>
            <person name="Mavromatis K."/>
            <person name="Markowitz V."/>
            <person name="Szeto E."/>
            <person name="Ivanova N."/>
            <person name="Pagani I."/>
            <person name="Pati A."/>
            <person name="Goodwin L."/>
            <person name="Nordberg H.P."/>
            <person name="Cantor M.N."/>
            <person name="Hua S.X."/>
            <person name="Woyke T."/>
            <person name="Kerfeld C.A."/>
        </authorList>
    </citation>
    <scope>NUCLEOTIDE SEQUENCE [LARGE SCALE GENOMIC DNA]</scope>
    <source>
        <strain evidence="12">ATCC 27169 / PCC 6605</strain>
    </source>
</reference>
<evidence type="ECO:0000256" key="1">
    <source>
        <dbReference type="ARBA" id="ARBA00004651"/>
    </source>
</evidence>
<dbReference type="KEGG" id="cmp:Cha6605_2278"/>
<dbReference type="PANTHER" id="PTHR30625:SF15">
    <property type="entry name" value="BIOPOLYMER TRANSPORT PROTEIN EXBB"/>
    <property type="match status" value="1"/>
</dbReference>
<name>K9UG22_CHAP6</name>
<dbReference type="PANTHER" id="PTHR30625">
    <property type="entry name" value="PROTEIN TOLQ"/>
    <property type="match status" value="1"/>
</dbReference>
<evidence type="ECO:0000256" key="3">
    <source>
        <dbReference type="ARBA" id="ARBA00022475"/>
    </source>
</evidence>
<dbReference type="InterPro" id="IPR002898">
    <property type="entry name" value="MotA_ExbB_proton_chnl"/>
</dbReference>